<dbReference type="Pfam" id="PF24681">
    <property type="entry name" value="Kelch_KLHDC2_KLHL20_DRC7"/>
    <property type="match status" value="1"/>
</dbReference>
<name>A0AAD5JXI7_9FUNG</name>
<reference evidence="4" key="2">
    <citation type="submission" date="2023-02" db="EMBL/GenBank/DDBJ databases">
        <authorList>
            <consortium name="DOE Joint Genome Institute"/>
            <person name="Mondo S.J."/>
            <person name="Chang Y."/>
            <person name="Wang Y."/>
            <person name="Ahrendt S."/>
            <person name="Andreopoulos W."/>
            <person name="Barry K."/>
            <person name="Beard J."/>
            <person name="Benny G.L."/>
            <person name="Blankenship S."/>
            <person name="Bonito G."/>
            <person name="Cuomo C."/>
            <person name="Desiro A."/>
            <person name="Gervers K.A."/>
            <person name="Hundley H."/>
            <person name="Kuo A."/>
            <person name="LaButti K."/>
            <person name="Lang B.F."/>
            <person name="Lipzen A."/>
            <person name="O'Donnell K."/>
            <person name="Pangilinan J."/>
            <person name="Reynolds N."/>
            <person name="Sandor L."/>
            <person name="Smith M.W."/>
            <person name="Tsang A."/>
            <person name="Grigoriev I.V."/>
            <person name="Stajich J.E."/>
            <person name="Spatafora J.W."/>
        </authorList>
    </citation>
    <scope>NUCLEOTIDE SEQUENCE</scope>
    <source>
        <strain evidence="4">RSA 2281</strain>
    </source>
</reference>
<keyword evidence="1" id="KW-0677">Repeat</keyword>
<reference evidence="4" key="1">
    <citation type="journal article" date="2022" name="IScience">
        <title>Evolution of zygomycete secretomes and the origins of terrestrial fungal ecologies.</title>
        <authorList>
            <person name="Chang Y."/>
            <person name="Wang Y."/>
            <person name="Mondo S."/>
            <person name="Ahrendt S."/>
            <person name="Andreopoulos W."/>
            <person name="Barry K."/>
            <person name="Beard J."/>
            <person name="Benny G.L."/>
            <person name="Blankenship S."/>
            <person name="Bonito G."/>
            <person name="Cuomo C."/>
            <person name="Desiro A."/>
            <person name="Gervers K.A."/>
            <person name="Hundley H."/>
            <person name="Kuo A."/>
            <person name="LaButti K."/>
            <person name="Lang B.F."/>
            <person name="Lipzen A."/>
            <person name="O'Donnell K."/>
            <person name="Pangilinan J."/>
            <person name="Reynolds N."/>
            <person name="Sandor L."/>
            <person name="Smith M.E."/>
            <person name="Tsang A."/>
            <person name="Grigoriev I.V."/>
            <person name="Stajich J.E."/>
            <person name="Spatafora J.W."/>
        </authorList>
    </citation>
    <scope>NUCLEOTIDE SEQUENCE</scope>
    <source>
        <strain evidence="4">RSA 2281</strain>
    </source>
</reference>
<organism evidence="4 5">
    <name type="scientific">Phascolomyces articulosus</name>
    <dbReference type="NCBI Taxonomy" id="60185"/>
    <lineage>
        <taxon>Eukaryota</taxon>
        <taxon>Fungi</taxon>
        <taxon>Fungi incertae sedis</taxon>
        <taxon>Mucoromycota</taxon>
        <taxon>Mucoromycotina</taxon>
        <taxon>Mucoromycetes</taxon>
        <taxon>Mucorales</taxon>
        <taxon>Lichtheimiaceae</taxon>
        <taxon>Phascolomyces</taxon>
    </lineage>
</organism>
<evidence type="ECO:0008006" key="6">
    <source>
        <dbReference type="Google" id="ProtNLM"/>
    </source>
</evidence>
<dbReference type="Gene3D" id="2.120.10.80">
    <property type="entry name" value="Kelch-type beta propeller"/>
    <property type="match status" value="1"/>
</dbReference>
<evidence type="ECO:0000256" key="1">
    <source>
        <dbReference type="ARBA" id="ARBA00022737"/>
    </source>
</evidence>
<accession>A0AAD5JXI7</accession>
<keyword evidence="3" id="KW-0732">Signal</keyword>
<evidence type="ECO:0000313" key="5">
    <source>
        <dbReference type="Proteomes" id="UP001209540"/>
    </source>
</evidence>
<evidence type="ECO:0000256" key="2">
    <source>
        <dbReference type="ARBA" id="ARBA00023004"/>
    </source>
</evidence>
<dbReference type="EMBL" id="JAIXMP010000017">
    <property type="protein sequence ID" value="KAI9259407.1"/>
    <property type="molecule type" value="Genomic_DNA"/>
</dbReference>
<dbReference type="GO" id="GO:0019760">
    <property type="term" value="P:glucosinolate metabolic process"/>
    <property type="evidence" value="ECO:0007669"/>
    <property type="project" value="UniProtKB-ARBA"/>
</dbReference>
<dbReference type="InterPro" id="IPR015915">
    <property type="entry name" value="Kelch-typ_b-propeller"/>
</dbReference>
<keyword evidence="5" id="KW-1185">Reference proteome</keyword>
<dbReference type="Proteomes" id="UP001209540">
    <property type="component" value="Unassembled WGS sequence"/>
</dbReference>
<feature type="chain" id="PRO_5042000426" description="Galactose oxidase" evidence="3">
    <location>
        <begin position="19"/>
        <end position="362"/>
    </location>
</feature>
<keyword evidence="2" id="KW-0408">Iron</keyword>
<dbReference type="AlphaFoldDB" id="A0AAD5JXI7"/>
<evidence type="ECO:0000256" key="3">
    <source>
        <dbReference type="SAM" id="SignalP"/>
    </source>
</evidence>
<proteinExistence type="predicted"/>
<dbReference type="SUPFAM" id="SSF117281">
    <property type="entry name" value="Kelch motif"/>
    <property type="match status" value="1"/>
</dbReference>
<comment type="caution">
    <text evidence="4">The sequence shown here is derived from an EMBL/GenBank/DDBJ whole genome shotgun (WGS) entry which is preliminary data.</text>
</comment>
<dbReference type="PANTHER" id="PTHR47435">
    <property type="entry name" value="KELCH REPEAT PROTEIN (AFU_ORTHOLOGUE AFUA_5G12780)"/>
    <property type="match status" value="1"/>
</dbReference>
<protein>
    <recommendedName>
        <fullName evidence="6">Galactose oxidase</fullName>
    </recommendedName>
</protein>
<gene>
    <name evidence="4" type="ORF">BDA99DRAFT_92024</name>
</gene>
<feature type="signal peptide" evidence="3">
    <location>
        <begin position="1"/>
        <end position="18"/>
    </location>
</feature>
<dbReference type="PANTHER" id="PTHR47435:SF4">
    <property type="entry name" value="KELCH REPEAT PROTEIN (AFU_ORTHOLOGUE AFUA_5G12780)"/>
    <property type="match status" value="1"/>
</dbReference>
<sequence length="362" mass="41023">MKLFSCLLLTLISIEISAITPQPRFGGDSTLLKRRLYYYGGGIDEIGNMNTSTSQELIYLDIEKSFEIKSGLSAWQKVNVTGDLQPEANYLYAMAVLPRSNSIAIYGGAGSNNGQLLQNTAVLYNETTGSWQTIDDPQSNLKQVYLASFQRGKGSIGYLFGGRSYAGDVYPPFAKEMQIFDPFTYSWTTGAAVPDEYGVRFRTPSALYHNDIYYIGGMSANYTNTQITHDNTMVPMSDILIYHIDENTWEKKTATGDVPAPRIMHTVTSKPNTNSIMVFGGKYNGMHFLNQPTKSVAAYPFLVSDKFMVFINIIATSQHYYSNEWWRRRLRIKHRLNGMGKKESYRCRSRTIIWTFSCFCRL</sequence>
<evidence type="ECO:0000313" key="4">
    <source>
        <dbReference type="EMBL" id="KAI9259407.1"/>
    </source>
</evidence>